<dbReference type="SUPFAM" id="SSF51735">
    <property type="entry name" value="NAD(P)-binding Rossmann-fold domains"/>
    <property type="match status" value="1"/>
</dbReference>
<dbReference type="GO" id="GO:0004665">
    <property type="term" value="F:prephenate dehydrogenase (NADP+) activity"/>
    <property type="evidence" value="ECO:0007669"/>
    <property type="project" value="InterPro"/>
</dbReference>
<dbReference type="GO" id="GO:0006571">
    <property type="term" value="P:tyrosine biosynthetic process"/>
    <property type="evidence" value="ECO:0007669"/>
    <property type="project" value="InterPro"/>
</dbReference>
<evidence type="ECO:0000256" key="1">
    <source>
        <dbReference type="ARBA" id="ARBA00023002"/>
    </source>
</evidence>
<dbReference type="InterPro" id="IPR046826">
    <property type="entry name" value="PDH_N"/>
</dbReference>
<dbReference type="EMBL" id="VJND01000003">
    <property type="protein sequence ID" value="TSE26442.1"/>
    <property type="molecule type" value="Genomic_DNA"/>
</dbReference>
<dbReference type="RefSeq" id="WP_143893745.1">
    <property type="nucleotide sequence ID" value="NZ_VJND01000003.1"/>
</dbReference>
<dbReference type="Gene3D" id="1.10.3660.10">
    <property type="entry name" value="6-phosphogluconate dehydrogenase C-terminal like domain"/>
    <property type="match status" value="1"/>
</dbReference>
<dbReference type="GO" id="GO:0070403">
    <property type="term" value="F:NAD+ binding"/>
    <property type="evidence" value="ECO:0007669"/>
    <property type="project" value="InterPro"/>
</dbReference>
<feature type="domain" description="Prephenate/arogenate dehydrogenase" evidence="2">
    <location>
        <begin position="11"/>
        <end position="299"/>
    </location>
</feature>
<evidence type="ECO:0000259" key="2">
    <source>
        <dbReference type="PROSITE" id="PS51176"/>
    </source>
</evidence>
<reference evidence="3 4" key="1">
    <citation type="submission" date="2019-07" db="EMBL/GenBank/DDBJ databases">
        <title>Tepidimonas sediminis YIM 72259 draft genome.</title>
        <authorList>
            <person name="Da Costa M.S."/>
            <person name="Froufe H.J.C."/>
            <person name="Egas C."/>
            <person name="Albuquerque L."/>
        </authorList>
    </citation>
    <scope>NUCLEOTIDE SEQUENCE [LARGE SCALE GENOMIC DNA]</scope>
    <source>
        <strain evidence="3 4">YIM 72259</strain>
    </source>
</reference>
<name>A0A554WS83_9BURK</name>
<dbReference type="EC" id="1.3.1.12" evidence="3"/>
<dbReference type="OrthoDB" id="9809920at2"/>
<dbReference type="SUPFAM" id="SSF48179">
    <property type="entry name" value="6-phosphogluconate dehydrogenase C-terminal domain-like"/>
    <property type="match status" value="1"/>
</dbReference>
<dbReference type="FunFam" id="3.40.50.720:FF:000208">
    <property type="entry name" value="Prephenate dehydrogenase"/>
    <property type="match status" value="1"/>
</dbReference>
<dbReference type="Gene3D" id="3.40.50.720">
    <property type="entry name" value="NAD(P)-binding Rossmann-like Domain"/>
    <property type="match status" value="1"/>
</dbReference>
<dbReference type="PANTHER" id="PTHR21363">
    <property type="entry name" value="PREPHENATE DEHYDROGENASE"/>
    <property type="match status" value="1"/>
</dbReference>
<dbReference type="InterPro" id="IPR046825">
    <property type="entry name" value="PDH_C"/>
</dbReference>
<dbReference type="Proteomes" id="UP000320225">
    <property type="component" value="Unassembled WGS sequence"/>
</dbReference>
<dbReference type="InterPro" id="IPR036291">
    <property type="entry name" value="NAD(P)-bd_dom_sf"/>
</dbReference>
<keyword evidence="4" id="KW-1185">Reference proteome</keyword>
<dbReference type="InterPro" id="IPR008927">
    <property type="entry name" value="6-PGluconate_DH-like_C_sf"/>
</dbReference>
<dbReference type="Pfam" id="PF20463">
    <property type="entry name" value="PDH_C"/>
    <property type="match status" value="1"/>
</dbReference>
<dbReference type="PROSITE" id="PS51176">
    <property type="entry name" value="PDH_ADH"/>
    <property type="match status" value="1"/>
</dbReference>
<dbReference type="PANTHER" id="PTHR21363:SF0">
    <property type="entry name" value="PREPHENATE DEHYDROGENASE [NADP(+)]"/>
    <property type="match status" value="1"/>
</dbReference>
<sequence>MSTASPPEPVQRLAVIGCGLMGGSFALALRAAGLVRHVVGVARSPEARTRAAARGVADEATDDPAAAARGADVVLLAVPVAATEATLRALAPALADDTLLMDVGSTKADVVAAARAALDARRLARFVPAHPIAGKEKAGVEHACADLYRGAPVILTPLPQTAADAQRRARTLWQALGARVHAMSPHEHDAALAAVSHLPHLLAFAAMHALAQQPDGGRFLALAGPGFRDFTRIAASDPEVWRDILHANAAEVRAQAAAFRAALDAFEAALDEPARLQRLIEAASRARRAWAPAGAPPSP</sequence>
<protein>
    <submittedName>
        <fullName evidence="3">Prephenate dehydrogenase</fullName>
        <ecNumber evidence="3">1.3.1.12</ecNumber>
    </submittedName>
</protein>
<dbReference type="InterPro" id="IPR050812">
    <property type="entry name" value="Preph/Arog_dehydrog"/>
</dbReference>
<evidence type="ECO:0000313" key="3">
    <source>
        <dbReference type="EMBL" id="TSE26442.1"/>
    </source>
</evidence>
<dbReference type="InterPro" id="IPR003099">
    <property type="entry name" value="Prephen_DH"/>
</dbReference>
<gene>
    <name evidence="3" type="primary">tyrA</name>
    <name evidence="3" type="ORF">Tsedi_00740</name>
</gene>
<accession>A0A554WS83</accession>
<keyword evidence="1 3" id="KW-0560">Oxidoreductase</keyword>
<dbReference type="AlphaFoldDB" id="A0A554WS83"/>
<organism evidence="3 4">
    <name type="scientific">Tepidimonas sediminis</name>
    <dbReference type="NCBI Taxonomy" id="2588941"/>
    <lineage>
        <taxon>Bacteria</taxon>
        <taxon>Pseudomonadati</taxon>
        <taxon>Pseudomonadota</taxon>
        <taxon>Betaproteobacteria</taxon>
        <taxon>Burkholderiales</taxon>
        <taxon>Tepidimonas</taxon>
    </lineage>
</organism>
<evidence type="ECO:0000313" key="4">
    <source>
        <dbReference type="Proteomes" id="UP000320225"/>
    </source>
</evidence>
<dbReference type="GO" id="GO:0008977">
    <property type="term" value="F:prephenate dehydrogenase (NAD+) activity"/>
    <property type="evidence" value="ECO:0007669"/>
    <property type="project" value="UniProtKB-EC"/>
</dbReference>
<proteinExistence type="predicted"/>
<dbReference type="Pfam" id="PF02153">
    <property type="entry name" value="PDH_N"/>
    <property type="match status" value="1"/>
</dbReference>
<comment type="caution">
    <text evidence="3">The sequence shown here is derived from an EMBL/GenBank/DDBJ whole genome shotgun (WGS) entry which is preliminary data.</text>
</comment>